<dbReference type="OrthoDB" id="4208at2"/>
<dbReference type="InterPro" id="IPR000182">
    <property type="entry name" value="GNAT_dom"/>
</dbReference>
<evidence type="ECO:0000313" key="3">
    <source>
        <dbReference type="Proteomes" id="UP000198280"/>
    </source>
</evidence>
<dbReference type="GO" id="GO:0016747">
    <property type="term" value="F:acyltransferase activity, transferring groups other than amino-acyl groups"/>
    <property type="evidence" value="ECO:0007669"/>
    <property type="project" value="InterPro"/>
</dbReference>
<keyword evidence="3" id="KW-1185">Reference proteome</keyword>
<dbReference type="RefSeq" id="WP_089223102.1">
    <property type="nucleotide sequence ID" value="NZ_FZOF01000003.1"/>
</dbReference>
<reference evidence="2 3" key="1">
    <citation type="submission" date="2017-06" db="EMBL/GenBank/DDBJ databases">
        <authorList>
            <person name="Kim H.J."/>
            <person name="Triplett B.A."/>
        </authorList>
    </citation>
    <scope>NUCLEOTIDE SEQUENCE [LARGE SCALE GENOMIC DNA]</scope>
    <source>
        <strain evidence="2 3">CGMCC 4.1858</strain>
    </source>
</reference>
<dbReference type="InterPro" id="IPR016181">
    <property type="entry name" value="Acyl_CoA_acyltransferase"/>
</dbReference>
<feature type="domain" description="N-acetyltransferase" evidence="1">
    <location>
        <begin position="124"/>
        <end position="258"/>
    </location>
</feature>
<dbReference type="EMBL" id="FZOF01000003">
    <property type="protein sequence ID" value="SNS17017.1"/>
    <property type="molecule type" value="Genomic_DNA"/>
</dbReference>
<name>A0A239C9W8_9ACTN</name>
<evidence type="ECO:0000313" key="2">
    <source>
        <dbReference type="EMBL" id="SNS17017.1"/>
    </source>
</evidence>
<proteinExistence type="predicted"/>
<gene>
    <name evidence="2" type="ORF">SAMN05216252_103450</name>
</gene>
<dbReference type="Gene3D" id="3.40.630.30">
    <property type="match status" value="1"/>
</dbReference>
<protein>
    <submittedName>
        <fullName evidence="2">Acetyltransferase (GNAT) domain-containing protein</fullName>
    </submittedName>
</protein>
<keyword evidence="2" id="KW-0808">Transferase</keyword>
<dbReference type="SUPFAM" id="SSF55729">
    <property type="entry name" value="Acyl-CoA N-acyltransferases (Nat)"/>
    <property type="match status" value="1"/>
</dbReference>
<dbReference type="Proteomes" id="UP000198280">
    <property type="component" value="Unassembled WGS sequence"/>
</dbReference>
<dbReference type="PROSITE" id="PS51186">
    <property type="entry name" value="GNAT"/>
    <property type="match status" value="1"/>
</dbReference>
<dbReference type="Pfam" id="PF13508">
    <property type="entry name" value="Acetyltransf_7"/>
    <property type="match status" value="1"/>
</dbReference>
<evidence type="ECO:0000259" key="1">
    <source>
        <dbReference type="PROSITE" id="PS51186"/>
    </source>
</evidence>
<accession>A0A239C9W8</accession>
<dbReference type="AlphaFoldDB" id="A0A239C9W8"/>
<dbReference type="CDD" id="cd04301">
    <property type="entry name" value="NAT_SF"/>
    <property type="match status" value="1"/>
</dbReference>
<sequence>MTRVHDPLGPVATAYADLVEGLATVATGRTRRGRGDAVLAVSGAPVASLNGVFSPSPEPLADDIAALAESERWEVPWSIQVRGVPGRRVTEEAARHGLTRLDRSPLMVRHADRGMPAEPAGDSVTVRPVSPAELGLYAAVMAEGFEVPHEVFGLFADPAMGRLDGVTYYVAEADGVPVGTGMTAVRGDLNGIFNVSTLPAHRRRGYGRAVTMELVRAGHLVGAPTAYLYASAMGEPVYASAGFRTEEYLSVFSAPAQE</sequence>
<organism evidence="2 3">
    <name type="scientific">Actinacidiphila glaucinigra</name>
    <dbReference type="NCBI Taxonomy" id="235986"/>
    <lineage>
        <taxon>Bacteria</taxon>
        <taxon>Bacillati</taxon>
        <taxon>Actinomycetota</taxon>
        <taxon>Actinomycetes</taxon>
        <taxon>Kitasatosporales</taxon>
        <taxon>Streptomycetaceae</taxon>
        <taxon>Actinacidiphila</taxon>
    </lineage>
</organism>